<dbReference type="PROSITE" id="PS00636">
    <property type="entry name" value="DNAJ_1"/>
    <property type="match status" value="1"/>
</dbReference>
<dbReference type="InterPro" id="IPR018253">
    <property type="entry name" value="DnaJ_domain_CS"/>
</dbReference>
<dbReference type="GO" id="GO:0051787">
    <property type="term" value="F:misfolded protein binding"/>
    <property type="evidence" value="ECO:0007669"/>
    <property type="project" value="TreeGrafter"/>
</dbReference>
<dbReference type="EMBL" id="GIFK01002957">
    <property type="protein sequence ID" value="NBJ60660.1"/>
    <property type="molecule type" value="Transcribed_RNA"/>
</dbReference>
<dbReference type="CDD" id="cd06257">
    <property type="entry name" value="DnaJ"/>
    <property type="match status" value="1"/>
</dbReference>
<dbReference type="PROSITE" id="PS50076">
    <property type="entry name" value="DNAJ_2"/>
    <property type="match status" value="1"/>
</dbReference>
<proteinExistence type="predicted"/>
<feature type="signal peptide" evidence="3">
    <location>
        <begin position="1"/>
        <end position="22"/>
    </location>
</feature>
<dbReference type="InterPro" id="IPR008971">
    <property type="entry name" value="HSP40/DnaJ_pept-bd"/>
</dbReference>
<protein>
    <submittedName>
        <fullName evidence="5">Putative molecular chaperone dnaj superfamily</fullName>
    </submittedName>
</protein>
<dbReference type="InterPro" id="IPR036869">
    <property type="entry name" value="J_dom_sf"/>
</dbReference>
<organism evidence="5">
    <name type="scientific">Phlebotomus kandelakii</name>
    <dbReference type="NCBI Taxonomy" id="1109342"/>
    <lineage>
        <taxon>Eukaryota</taxon>
        <taxon>Metazoa</taxon>
        <taxon>Ecdysozoa</taxon>
        <taxon>Arthropoda</taxon>
        <taxon>Hexapoda</taxon>
        <taxon>Insecta</taxon>
        <taxon>Pterygota</taxon>
        <taxon>Neoptera</taxon>
        <taxon>Endopterygota</taxon>
        <taxon>Diptera</taxon>
        <taxon>Nematocera</taxon>
        <taxon>Psychodoidea</taxon>
        <taxon>Psychodidae</taxon>
        <taxon>Phlebotomus</taxon>
        <taxon>Larroussius</taxon>
    </lineage>
</organism>
<dbReference type="GO" id="GO:0006457">
    <property type="term" value="P:protein folding"/>
    <property type="evidence" value="ECO:0007669"/>
    <property type="project" value="InterPro"/>
</dbReference>
<evidence type="ECO:0000313" key="5">
    <source>
        <dbReference type="EMBL" id="NBJ60660.1"/>
    </source>
</evidence>
<dbReference type="Gene3D" id="1.10.287.110">
    <property type="entry name" value="DnaJ domain"/>
    <property type="match status" value="1"/>
</dbReference>
<dbReference type="FunFam" id="2.60.260.20:FF:000013">
    <property type="entry name" value="DnaJ subfamily B member 11"/>
    <property type="match status" value="1"/>
</dbReference>
<dbReference type="AlphaFoldDB" id="A0A6B2EG51"/>
<evidence type="ECO:0000259" key="4">
    <source>
        <dbReference type="PROSITE" id="PS50076"/>
    </source>
</evidence>
<dbReference type="InterPro" id="IPR001623">
    <property type="entry name" value="DnaJ_domain"/>
</dbReference>
<dbReference type="InterPro" id="IPR051736">
    <property type="entry name" value="DnaJ-B11-like"/>
</dbReference>
<dbReference type="Pfam" id="PF00226">
    <property type="entry name" value="DnaJ"/>
    <property type="match status" value="1"/>
</dbReference>
<dbReference type="Pfam" id="PF01556">
    <property type="entry name" value="DnaJ_C"/>
    <property type="match status" value="1"/>
</dbReference>
<dbReference type="PANTHER" id="PTHR44298:SF1">
    <property type="entry name" value="DNAJ HOMOLOG SUBFAMILY B MEMBER 11"/>
    <property type="match status" value="1"/>
</dbReference>
<evidence type="ECO:0000256" key="2">
    <source>
        <dbReference type="ARBA" id="ARBA00023180"/>
    </source>
</evidence>
<keyword evidence="2" id="KW-0325">Glycoprotein</keyword>
<accession>A0A6B2EG51</accession>
<dbReference type="CDD" id="cd10747">
    <property type="entry name" value="DnaJ_C"/>
    <property type="match status" value="1"/>
</dbReference>
<dbReference type="SMART" id="SM00271">
    <property type="entry name" value="DnaJ"/>
    <property type="match status" value="1"/>
</dbReference>
<dbReference type="FunFam" id="1.10.287.110:FF:000040">
    <property type="entry name" value="dnaJ homolog subfamily B member 11"/>
    <property type="match status" value="1"/>
</dbReference>
<dbReference type="PRINTS" id="PR00625">
    <property type="entry name" value="JDOMAIN"/>
</dbReference>
<dbReference type="SUPFAM" id="SSF49493">
    <property type="entry name" value="HSP40/DnaJ peptide-binding domain"/>
    <property type="match status" value="2"/>
</dbReference>
<keyword evidence="1 3" id="KW-0732">Signal</keyword>
<feature type="domain" description="J" evidence="4">
    <location>
        <begin position="25"/>
        <end position="90"/>
    </location>
</feature>
<dbReference type="SUPFAM" id="SSF46565">
    <property type="entry name" value="Chaperone J-domain"/>
    <property type="match status" value="1"/>
</dbReference>
<evidence type="ECO:0000256" key="3">
    <source>
        <dbReference type="SAM" id="SignalP"/>
    </source>
</evidence>
<reference evidence="5" key="1">
    <citation type="submission" date="2019-10" db="EMBL/GenBank/DDBJ databases">
        <title>Short sand fly seasons in Tbilisi, Georgia, hinder development of host immunity to saliva of the visceral leishmaniasis vector Phlebotomus kandelakii.</title>
        <authorList>
            <person name="Oliveira F."/>
            <person name="Giorgobiani E."/>
            <person name="Guimaraes-Costa A.B."/>
            <person name="Abdeladhim M."/>
            <person name="Oristian J."/>
            <person name="Tskhvaradze L."/>
            <person name="Tsertsvadze N."/>
            <person name="Zakalashvili M."/>
            <person name="Valenzuela J.G."/>
            <person name="Kamhawi S."/>
        </authorList>
    </citation>
    <scope>NUCLEOTIDE SEQUENCE</scope>
    <source>
        <strain evidence="5">Wild-capture in Tbilisi</strain>
        <tissue evidence="5">Salivary glands</tissue>
    </source>
</reference>
<dbReference type="InterPro" id="IPR002939">
    <property type="entry name" value="DnaJ_C"/>
</dbReference>
<feature type="chain" id="PRO_5025404505" evidence="3">
    <location>
        <begin position="23"/>
        <end position="356"/>
    </location>
</feature>
<sequence>MKTSTFTVLSINLICFIGLALAGRDFYSILEVKRSASTNEIKKAYRKLAAKLHPDKNKDDPNASEKFQDLGAAYEVLSDAEKRKTYDRCGEECLKKDGMMDNSDPFSSFFGDFGFHFGGQEGGHQDVPRGANIVVDLLVTLEELYTGNFVEITRYKPVLKPASGTRKCNCRQEMVTRSLGPGRFQMMQQTVCDECPNVKFVNEERTLEVEVEAGMKDGQETRFIAEGEPHMDGEPGDLLIRVVTTPHEKFERRGDDLYTNVTISLQDALTGFELEIDHLDGHKVAVSREKVTWPGARIRKKGEGMPNYENNNLHGTMYITFDVEFPKQDLTEEEKEDIRRLLNQSSNNRVYNGLRA</sequence>
<evidence type="ECO:0000256" key="1">
    <source>
        <dbReference type="ARBA" id="ARBA00022729"/>
    </source>
</evidence>
<dbReference type="Gene3D" id="2.60.260.20">
    <property type="entry name" value="Urease metallochaperone UreE, N-terminal domain"/>
    <property type="match status" value="2"/>
</dbReference>
<dbReference type="GO" id="GO:0051082">
    <property type="term" value="F:unfolded protein binding"/>
    <property type="evidence" value="ECO:0007669"/>
    <property type="project" value="InterPro"/>
</dbReference>
<dbReference type="PANTHER" id="PTHR44298">
    <property type="entry name" value="DNAJ HOMOLOG SUBFAMILY B MEMBER 11"/>
    <property type="match status" value="1"/>
</dbReference>
<name>A0A6B2EG51_9DIPT</name>
<dbReference type="GO" id="GO:0005783">
    <property type="term" value="C:endoplasmic reticulum"/>
    <property type="evidence" value="ECO:0007669"/>
    <property type="project" value="TreeGrafter"/>
</dbReference>